<feature type="domain" description="C2H2-type" evidence="9">
    <location>
        <begin position="310"/>
        <end position="339"/>
    </location>
</feature>
<keyword evidence="2" id="KW-0479">Metal-binding</keyword>
<evidence type="ECO:0000256" key="3">
    <source>
        <dbReference type="ARBA" id="ARBA00022737"/>
    </source>
</evidence>
<reference evidence="10 11" key="1">
    <citation type="submission" date="2019-01" db="EMBL/GenBank/DDBJ databases">
        <title>Nuclear Genome Assembly of the Microalgal Biofuel strain Nannochloropsis salina CCMP1776.</title>
        <authorList>
            <person name="Hovde B."/>
        </authorList>
    </citation>
    <scope>NUCLEOTIDE SEQUENCE [LARGE SCALE GENOMIC DNA]</scope>
    <source>
        <strain evidence="10 11">CCMP1776</strain>
    </source>
</reference>
<evidence type="ECO:0000313" key="10">
    <source>
        <dbReference type="EMBL" id="TFJ81752.1"/>
    </source>
</evidence>
<feature type="compositionally biased region" description="Gly residues" evidence="8">
    <location>
        <begin position="395"/>
        <end position="405"/>
    </location>
</feature>
<evidence type="ECO:0000256" key="7">
    <source>
        <dbReference type="PROSITE-ProRule" id="PRU00042"/>
    </source>
</evidence>
<feature type="region of interest" description="Disordered" evidence="8">
    <location>
        <begin position="187"/>
        <end position="221"/>
    </location>
</feature>
<gene>
    <name evidence="10" type="ORF">NSK_007000</name>
</gene>
<keyword evidence="3" id="KW-0677">Repeat</keyword>
<dbReference type="InterPro" id="IPR050329">
    <property type="entry name" value="GLI_C2H2-zinc-finger"/>
</dbReference>
<feature type="region of interest" description="Disordered" evidence="8">
    <location>
        <begin position="362"/>
        <end position="421"/>
    </location>
</feature>
<comment type="subcellular location">
    <subcellularLocation>
        <location evidence="1">Nucleus</location>
    </subcellularLocation>
</comment>
<dbReference type="Proteomes" id="UP000355283">
    <property type="component" value="Unassembled WGS sequence"/>
</dbReference>
<dbReference type="GO" id="GO:0045944">
    <property type="term" value="P:positive regulation of transcription by RNA polymerase II"/>
    <property type="evidence" value="ECO:0007669"/>
    <property type="project" value="UniProtKB-ARBA"/>
</dbReference>
<feature type="region of interest" description="Disordered" evidence="8">
    <location>
        <begin position="24"/>
        <end position="169"/>
    </location>
</feature>
<dbReference type="FunFam" id="3.30.160.60:FF:001498">
    <property type="entry name" value="Zinc finger protein 404"/>
    <property type="match status" value="1"/>
</dbReference>
<dbReference type="Pfam" id="PF00096">
    <property type="entry name" value="zf-C2H2"/>
    <property type="match status" value="4"/>
</dbReference>
<sequence length="769" mass="83100">MAVSSYEGKALGKESCLLASTLPSCAPSSKLPAIHCPSIDSRDGEEGHRDSCRATAHARGSHHRPPHEEGGTPPPPGADGGPYAQAARKLRPESRLSPSLAVQGREAGWLRDEAPAMPRLPRQTGTLPGPGLSQQQALYELEEHRHDRSQRQQHSILEQKKRLTSQRQPDLSPYFMVACPSPCPTTSSSSLSSSASVHSPLTPLETSDQAPAPIVEPGGNWGGCYQGKGGHRTKKETEDDYLRANSRVMANGVFSCLHCDKTFTLKGNLKRHLFTHDGVKPFACGVCNKTFSRKADLEIHVRVHTGEKPYACEWPGCGRQFARISDLRSHERTHNGLKSFVCPFPECGRQFARKYDLKKHVGVHQRHKQASGGLDTGRSGGAGASESEERADLGETGGRGAGGEGQVCARRGGPKQVGNNSELVVGKKSELVAPLQYSGVPMRARGCQGSRKRGREVVRTRDQGERAGAGEDAITATTRRGPASGGPEALVGDVVFDQTLSSDGSLSKWRGGDERADEHMSFQEMQQVLQKHNHNHQQGMVDSREGIHLGPLSANCQHVSTSSLTNMAAQRMQAMRFGSTACGGEEEQVEGKHLSVARDSAANVLVTGQTKNKCREGDGDGSGGGGMPTQPKLFTRVLHGQHVDFLSPDRVLECREGHKHPVEPPVPPSPPPAPAPVPPSPSTSEKGKLTEKEVGEAQKKCPGEHATQACACVQVYYDGIPHYIVDGKLQRRDERGDLLDLGDFRVLDDDFETFFSSMETLLQEQGRTN</sequence>
<evidence type="ECO:0000256" key="8">
    <source>
        <dbReference type="SAM" id="MobiDB-lite"/>
    </source>
</evidence>
<feature type="compositionally biased region" description="Basic and acidic residues" evidence="8">
    <location>
        <begin position="455"/>
        <end position="469"/>
    </location>
</feature>
<dbReference type="SUPFAM" id="SSF57667">
    <property type="entry name" value="beta-beta-alpha zinc fingers"/>
    <property type="match status" value="3"/>
</dbReference>
<feature type="compositionally biased region" description="Basic and acidic residues" evidence="8">
    <location>
        <begin position="141"/>
        <end position="150"/>
    </location>
</feature>
<dbReference type="GO" id="GO:0000981">
    <property type="term" value="F:DNA-binding transcription factor activity, RNA polymerase II-specific"/>
    <property type="evidence" value="ECO:0007669"/>
    <property type="project" value="TreeGrafter"/>
</dbReference>
<dbReference type="AlphaFoldDB" id="A0A4D9CRC1"/>
<dbReference type="FunFam" id="3.30.160.60:FF:000125">
    <property type="entry name" value="Putative zinc finger protein 143"/>
    <property type="match status" value="1"/>
</dbReference>
<dbReference type="PROSITE" id="PS00028">
    <property type="entry name" value="ZINC_FINGER_C2H2_1"/>
    <property type="match status" value="4"/>
</dbReference>
<feature type="compositionally biased region" description="Pro residues" evidence="8">
    <location>
        <begin position="663"/>
        <end position="681"/>
    </location>
</feature>
<dbReference type="GO" id="GO:0005634">
    <property type="term" value="C:nucleus"/>
    <property type="evidence" value="ECO:0007669"/>
    <property type="project" value="UniProtKB-SubCell"/>
</dbReference>
<name>A0A4D9CRC1_9STRA</name>
<dbReference type="InterPro" id="IPR013087">
    <property type="entry name" value="Znf_C2H2_type"/>
</dbReference>
<dbReference type="PANTHER" id="PTHR19818:SF139">
    <property type="entry name" value="PAIR-RULE PROTEIN ODD-PAIRED"/>
    <property type="match status" value="1"/>
</dbReference>
<keyword evidence="6" id="KW-0539">Nucleus</keyword>
<feature type="region of interest" description="Disordered" evidence="8">
    <location>
        <begin position="658"/>
        <end position="688"/>
    </location>
</feature>
<proteinExistence type="predicted"/>
<dbReference type="InterPro" id="IPR036236">
    <property type="entry name" value="Znf_C2H2_sf"/>
</dbReference>
<dbReference type="EMBL" id="SDOX01000122">
    <property type="protein sequence ID" value="TFJ81752.1"/>
    <property type="molecule type" value="Genomic_DNA"/>
</dbReference>
<dbReference type="SMART" id="SM00355">
    <property type="entry name" value="ZnF_C2H2"/>
    <property type="match status" value="4"/>
</dbReference>
<protein>
    <recommendedName>
        <fullName evidence="9">C2H2-type domain-containing protein</fullName>
    </recommendedName>
</protein>
<organism evidence="10 11">
    <name type="scientific">Nannochloropsis salina CCMP1776</name>
    <dbReference type="NCBI Taxonomy" id="1027361"/>
    <lineage>
        <taxon>Eukaryota</taxon>
        <taxon>Sar</taxon>
        <taxon>Stramenopiles</taxon>
        <taxon>Ochrophyta</taxon>
        <taxon>Eustigmatophyceae</taxon>
        <taxon>Eustigmatales</taxon>
        <taxon>Monodopsidaceae</taxon>
        <taxon>Microchloropsis</taxon>
        <taxon>Microchloropsis salina</taxon>
    </lineage>
</organism>
<evidence type="ECO:0000259" key="9">
    <source>
        <dbReference type="PROSITE" id="PS50157"/>
    </source>
</evidence>
<keyword evidence="11" id="KW-1185">Reference proteome</keyword>
<accession>A0A4D9CRC1</accession>
<evidence type="ECO:0000256" key="5">
    <source>
        <dbReference type="ARBA" id="ARBA00022833"/>
    </source>
</evidence>
<dbReference type="Gene3D" id="3.30.160.60">
    <property type="entry name" value="Classic Zinc Finger"/>
    <property type="match status" value="4"/>
</dbReference>
<evidence type="ECO:0000256" key="2">
    <source>
        <dbReference type="ARBA" id="ARBA00022723"/>
    </source>
</evidence>
<feature type="compositionally biased region" description="Low complexity" evidence="8">
    <location>
        <begin position="187"/>
        <end position="203"/>
    </location>
</feature>
<evidence type="ECO:0000256" key="6">
    <source>
        <dbReference type="ARBA" id="ARBA00023242"/>
    </source>
</evidence>
<feature type="domain" description="C2H2-type" evidence="9">
    <location>
        <begin position="340"/>
        <end position="369"/>
    </location>
</feature>
<dbReference type="PANTHER" id="PTHR19818">
    <property type="entry name" value="ZINC FINGER PROTEIN ZIC AND GLI"/>
    <property type="match status" value="1"/>
</dbReference>
<feature type="region of interest" description="Disordered" evidence="8">
    <location>
        <begin position="610"/>
        <end position="632"/>
    </location>
</feature>
<keyword evidence="4 7" id="KW-0863">Zinc-finger</keyword>
<dbReference type="GO" id="GO:0008270">
    <property type="term" value="F:zinc ion binding"/>
    <property type="evidence" value="ECO:0007669"/>
    <property type="project" value="UniProtKB-KW"/>
</dbReference>
<feature type="domain" description="C2H2-type" evidence="9">
    <location>
        <begin position="254"/>
        <end position="281"/>
    </location>
</feature>
<keyword evidence="5" id="KW-0862">Zinc</keyword>
<comment type="caution">
    <text evidence="10">The sequence shown here is derived from an EMBL/GenBank/DDBJ whole genome shotgun (WGS) entry which is preliminary data.</text>
</comment>
<feature type="compositionally biased region" description="Gly residues" evidence="8">
    <location>
        <begin position="374"/>
        <end position="383"/>
    </location>
</feature>
<evidence type="ECO:0000313" key="11">
    <source>
        <dbReference type="Proteomes" id="UP000355283"/>
    </source>
</evidence>
<dbReference type="OrthoDB" id="6077919at2759"/>
<feature type="domain" description="C2H2-type" evidence="9">
    <location>
        <begin position="282"/>
        <end position="309"/>
    </location>
</feature>
<evidence type="ECO:0000256" key="1">
    <source>
        <dbReference type="ARBA" id="ARBA00004123"/>
    </source>
</evidence>
<feature type="region of interest" description="Disordered" evidence="8">
    <location>
        <begin position="443"/>
        <end position="489"/>
    </location>
</feature>
<dbReference type="PROSITE" id="PS50157">
    <property type="entry name" value="ZINC_FINGER_C2H2_2"/>
    <property type="match status" value="4"/>
</dbReference>
<evidence type="ECO:0000256" key="4">
    <source>
        <dbReference type="ARBA" id="ARBA00022771"/>
    </source>
</evidence>
<feature type="compositionally biased region" description="Basic and acidic residues" evidence="8">
    <location>
        <begin position="40"/>
        <end position="52"/>
    </location>
</feature>
<dbReference type="GO" id="GO:0000978">
    <property type="term" value="F:RNA polymerase II cis-regulatory region sequence-specific DNA binding"/>
    <property type="evidence" value="ECO:0007669"/>
    <property type="project" value="TreeGrafter"/>
</dbReference>